<keyword evidence="3" id="KW-1185">Reference proteome</keyword>
<protein>
    <submittedName>
        <fullName evidence="2">ERAD-associated E3 ubiquitin-protein ligase ASI1</fullName>
    </submittedName>
</protein>
<feature type="transmembrane region" description="Helical" evidence="1">
    <location>
        <begin position="49"/>
        <end position="70"/>
    </location>
</feature>
<dbReference type="InterPro" id="IPR013083">
    <property type="entry name" value="Znf_RING/FYVE/PHD"/>
</dbReference>
<dbReference type="Pfam" id="PF13920">
    <property type="entry name" value="zf-C3HC4_3"/>
    <property type="match status" value="1"/>
</dbReference>
<reference evidence="2 3" key="1">
    <citation type="submission" date="2024-05" db="EMBL/GenBank/DDBJ databases">
        <title>Long read based assembly of the Candida bracarensis genome reveals expanded adhesin content.</title>
        <authorList>
            <person name="Marcet-Houben M."/>
            <person name="Ksiezopolska E."/>
            <person name="Gabaldon T."/>
        </authorList>
    </citation>
    <scope>NUCLEOTIDE SEQUENCE [LARGE SCALE GENOMIC DNA]</scope>
    <source>
        <strain evidence="2 3">CBM6</strain>
    </source>
</reference>
<name>A0ABR4NVG1_9SACH</name>
<dbReference type="EMBL" id="JBEVYD010000005">
    <property type="protein sequence ID" value="KAL3232656.1"/>
    <property type="molecule type" value="Genomic_DNA"/>
</dbReference>
<organism evidence="2 3">
    <name type="scientific">Nakaseomyces bracarensis</name>
    <dbReference type="NCBI Taxonomy" id="273131"/>
    <lineage>
        <taxon>Eukaryota</taxon>
        <taxon>Fungi</taxon>
        <taxon>Dikarya</taxon>
        <taxon>Ascomycota</taxon>
        <taxon>Saccharomycotina</taxon>
        <taxon>Saccharomycetes</taxon>
        <taxon>Saccharomycetales</taxon>
        <taxon>Saccharomycetaceae</taxon>
        <taxon>Nakaseomyces</taxon>
    </lineage>
</organism>
<feature type="transmembrane region" description="Helical" evidence="1">
    <location>
        <begin position="6"/>
        <end position="28"/>
    </location>
</feature>
<proteinExistence type="predicted"/>
<sequence length="603" mass="69105">MFEPELINDIFNLAANPLAMAYIVYWVNSQVISKLCAMRTRMAPVTLPLWSRVLLHGTSAFGLFTLLCYSESLIGSYDRLKVIHVCRLCYFWLLAANLIEKFSCTTTNKKLLNSTYAHPLIVAIEIQNSLDGSIRDLRNLQRISIRYSLLDSLFIHCIELFNARDKLFFCSVISELTKIASYCEIVVGPDYDSSINFGYNTRGTFEILLSTLVFIATYLPYLVAKVVRYSPFEKDEGINNQRNPDKLKYFYFFDNLKVALDFSTEQTVTQVMETFLGRIGGLLLNKEESVENSIGGVNVPESLHHSYLISGYLNMVKGTPEDIAEQNPMSEESMKWKKMSLFDQFLYYLPMTGPLFAPNLKFVVGCISLLARKTFHFVKPKKNTIKLETDNQTHIPKNDFNDYITENNYYKFLTKPDPSTMSMPNKNVDNILPLLLPEEDNSKDYIPSGDNSDAEEEIDEIEEARDLKKEVIELITPFKEDSETLDGMTWNTSVWSRFKYRNDLNSPLTRNKYSELNPDGILTEAFVERIGKSESQNKMTIQFDSEIDLSCVICKDNTRNIVLWPCRCLAICDGCRYAMGSRGFKKCCCCNTEIEAYSKLNIV</sequence>
<dbReference type="PANTHER" id="PTHR22696:SF1">
    <property type="entry name" value="E3 UBIQUITIN-PROTEIN LIGASE RNF26"/>
    <property type="match status" value="1"/>
</dbReference>
<gene>
    <name evidence="2" type="ORF">RNJ44_04572</name>
</gene>
<accession>A0ABR4NVG1</accession>
<dbReference type="Proteomes" id="UP001623330">
    <property type="component" value="Unassembled WGS sequence"/>
</dbReference>
<keyword evidence="1" id="KW-0472">Membrane</keyword>
<dbReference type="PANTHER" id="PTHR22696">
    <property type="entry name" value="E3 UBIQUITIN-PROTEIN LIGASE RNF26"/>
    <property type="match status" value="1"/>
</dbReference>
<keyword evidence="1" id="KW-0812">Transmembrane</keyword>
<comment type="caution">
    <text evidence="2">The sequence shown here is derived from an EMBL/GenBank/DDBJ whole genome shotgun (WGS) entry which is preliminary data.</text>
</comment>
<evidence type="ECO:0000313" key="2">
    <source>
        <dbReference type="EMBL" id="KAL3232656.1"/>
    </source>
</evidence>
<evidence type="ECO:0000256" key="1">
    <source>
        <dbReference type="SAM" id="Phobius"/>
    </source>
</evidence>
<keyword evidence="1" id="KW-1133">Transmembrane helix</keyword>
<evidence type="ECO:0000313" key="3">
    <source>
        <dbReference type="Proteomes" id="UP001623330"/>
    </source>
</evidence>
<dbReference type="Gene3D" id="3.30.40.10">
    <property type="entry name" value="Zinc/RING finger domain, C3HC4 (zinc finger)"/>
    <property type="match status" value="1"/>
</dbReference>